<evidence type="ECO:0000313" key="3">
    <source>
        <dbReference type="Proteomes" id="UP000295707"/>
    </source>
</evidence>
<reference evidence="2 3" key="1">
    <citation type="submission" date="2019-03" db="EMBL/GenBank/DDBJ databases">
        <title>Genomic Encyclopedia of Type Strains, Phase IV (KMG-IV): sequencing the most valuable type-strain genomes for metagenomic binning, comparative biology and taxonomic classification.</title>
        <authorList>
            <person name="Goeker M."/>
        </authorList>
    </citation>
    <scope>NUCLEOTIDE SEQUENCE [LARGE SCALE GENOMIC DNA]</scope>
    <source>
        <strain evidence="2 3">DSM 19610</strain>
    </source>
</reference>
<organism evidence="2 3">
    <name type="scientific">Thiogranum longum</name>
    <dbReference type="NCBI Taxonomy" id="1537524"/>
    <lineage>
        <taxon>Bacteria</taxon>
        <taxon>Pseudomonadati</taxon>
        <taxon>Pseudomonadota</taxon>
        <taxon>Gammaproteobacteria</taxon>
        <taxon>Chromatiales</taxon>
        <taxon>Ectothiorhodospiraceae</taxon>
        <taxon>Thiogranum</taxon>
    </lineage>
</organism>
<dbReference type="SUPFAM" id="SSF55826">
    <property type="entry name" value="YbaK/ProRS associated domain"/>
    <property type="match status" value="1"/>
</dbReference>
<dbReference type="Gene3D" id="3.90.960.10">
    <property type="entry name" value="YbaK/aminoacyl-tRNA synthetase-associated domain"/>
    <property type="match status" value="1"/>
</dbReference>
<dbReference type="OrthoDB" id="9786549at2"/>
<dbReference type="GO" id="GO:0002161">
    <property type="term" value="F:aminoacyl-tRNA deacylase activity"/>
    <property type="evidence" value="ECO:0007669"/>
    <property type="project" value="InterPro"/>
</dbReference>
<dbReference type="InterPro" id="IPR007214">
    <property type="entry name" value="YbaK/aa-tRNA-synth-assoc-dom"/>
</dbReference>
<proteinExistence type="predicted"/>
<dbReference type="EMBL" id="SMFX01000001">
    <property type="protein sequence ID" value="TCK17255.1"/>
    <property type="molecule type" value="Genomic_DNA"/>
</dbReference>
<evidence type="ECO:0000259" key="1">
    <source>
        <dbReference type="Pfam" id="PF04073"/>
    </source>
</evidence>
<dbReference type="InterPro" id="IPR036754">
    <property type="entry name" value="YbaK/aa-tRNA-synt-asso_dom_sf"/>
</dbReference>
<dbReference type="PANTHER" id="PTHR30411:SF9">
    <property type="entry name" value="MULTIFUNCTIONAL SER_THR-TRNA DEACYLASE PROXP-Y"/>
    <property type="match status" value="1"/>
</dbReference>
<comment type="caution">
    <text evidence="2">The sequence shown here is derived from an EMBL/GenBank/DDBJ whole genome shotgun (WGS) entry which is preliminary data.</text>
</comment>
<dbReference type="Pfam" id="PF04073">
    <property type="entry name" value="tRNA_edit"/>
    <property type="match status" value="1"/>
</dbReference>
<feature type="domain" description="YbaK/aminoacyl-tRNA synthetase-associated" evidence="1">
    <location>
        <begin position="23"/>
        <end position="141"/>
    </location>
</feature>
<dbReference type="PANTHER" id="PTHR30411">
    <property type="entry name" value="CYTOPLASMIC PROTEIN"/>
    <property type="match status" value="1"/>
</dbReference>
<dbReference type="AlphaFoldDB" id="A0A4R1HAQ2"/>
<dbReference type="RefSeq" id="WP_132971145.1">
    <property type="nucleotide sequence ID" value="NZ_SMFX01000001.1"/>
</dbReference>
<dbReference type="Proteomes" id="UP000295707">
    <property type="component" value="Unassembled WGS sequence"/>
</dbReference>
<name>A0A4R1HAQ2_9GAMM</name>
<dbReference type="CDD" id="cd04332">
    <property type="entry name" value="YbaK_like"/>
    <property type="match status" value="1"/>
</dbReference>
<sequence length="156" mass="17256">MAMANRVVNYLLEQDVDFDLLDHPHSATSMESAQLAHISGDRIAKSVVLEDERGYLLVVVPASCRVDLGELHRLTRRNLGLATEYELGALFEDCEPGAVPPLGPAYDLETIVDETLAEQPDIYFEAGDHEQLVHVSGETFETLLGEAQHTDCSRHL</sequence>
<keyword evidence="3" id="KW-1185">Reference proteome</keyword>
<gene>
    <name evidence="2" type="ORF">DFR30_0478</name>
</gene>
<evidence type="ECO:0000313" key="2">
    <source>
        <dbReference type="EMBL" id="TCK17255.1"/>
    </source>
</evidence>
<accession>A0A4R1HAQ2</accession>
<protein>
    <submittedName>
        <fullName evidence="2">Ala-tRNA(Pro) deacylase</fullName>
    </submittedName>
</protein>